<sequence length="218" mass="21912">MRTRVAAALPAVVAVALVVACGGNGDDSDTGATGSASPSSATSSSAPATTSGAAGSGTPATGGDDSTDAPPFPANTEPDTGQASADSFVTVTDIRTGRHDGFDRVVFDVAGTGTPGWDVRFVPEARSQGSGNTVPVEGDAILQVTLSGVGYPTETGIDEVDGSAPIPGQGTEVVTEVVWDTTFEGTSVAFVGATERTPFRVYLLESPTRVVLDVVHPR</sequence>
<organism evidence="4 5">
    <name type="scientific">Blastococcus tunisiensis</name>
    <dbReference type="NCBI Taxonomy" id="1798228"/>
    <lineage>
        <taxon>Bacteria</taxon>
        <taxon>Bacillati</taxon>
        <taxon>Actinomycetota</taxon>
        <taxon>Actinomycetes</taxon>
        <taxon>Geodermatophilales</taxon>
        <taxon>Geodermatophilaceae</taxon>
        <taxon>Blastococcus</taxon>
    </lineage>
</organism>
<dbReference type="Proteomes" id="UP000198589">
    <property type="component" value="Unassembled WGS sequence"/>
</dbReference>
<dbReference type="OrthoDB" id="3393679at2"/>
<dbReference type="RefSeq" id="WP_092196911.1">
    <property type="nucleotide sequence ID" value="NZ_FOND01000006.1"/>
</dbReference>
<reference evidence="5" key="1">
    <citation type="submission" date="2016-10" db="EMBL/GenBank/DDBJ databases">
        <authorList>
            <person name="Varghese N."/>
            <person name="Submissions S."/>
        </authorList>
    </citation>
    <scope>NUCLEOTIDE SEQUENCE [LARGE SCALE GENOMIC DNA]</scope>
    <source>
        <strain evidence="5">DSM 46838</strain>
    </source>
</reference>
<feature type="compositionally biased region" description="Low complexity" evidence="1">
    <location>
        <begin position="30"/>
        <end position="64"/>
    </location>
</feature>
<name>A0A1I2DYG7_9ACTN</name>
<feature type="domain" description="AMIN-like" evidence="3">
    <location>
        <begin position="90"/>
        <end position="216"/>
    </location>
</feature>
<evidence type="ECO:0000313" key="5">
    <source>
        <dbReference type="Proteomes" id="UP000198589"/>
    </source>
</evidence>
<dbReference type="Pfam" id="PF24837">
    <property type="entry name" value="AMIN-like"/>
    <property type="match status" value="1"/>
</dbReference>
<feature type="region of interest" description="Disordered" evidence="1">
    <location>
        <begin position="24"/>
        <end position="85"/>
    </location>
</feature>
<evidence type="ECO:0000256" key="1">
    <source>
        <dbReference type="SAM" id="MobiDB-lite"/>
    </source>
</evidence>
<protein>
    <recommendedName>
        <fullName evidence="3">AMIN-like domain-containing protein</fullName>
    </recommendedName>
</protein>
<feature type="chain" id="PRO_5038814424" description="AMIN-like domain-containing protein" evidence="2">
    <location>
        <begin position="21"/>
        <end position="218"/>
    </location>
</feature>
<evidence type="ECO:0000259" key="3">
    <source>
        <dbReference type="Pfam" id="PF24837"/>
    </source>
</evidence>
<dbReference type="InterPro" id="IPR056303">
    <property type="entry name" value="AMIN-like"/>
</dbReference>
<dbReference type="PROSITE" id="PS51257">
    <property type="entry name" value="PROKAR_LIPOPROTEIN"/>
    <property type="match status" value="1"/>
</dbReference>
<evidence type="ECO:0000313" key="4">
    <source>
        <dbReference type="EMBL" id="SFE85704.1"/>
    </source>
</evidence>
<evidence type="ECO:0000256" key="2">
    <source>
        <dbReference type="SAM" id="SignalP"/>
    </source>
</evidence>
<gene>
    <name evidence="4" type="ORF">SAMN05216574_106180</name>
</gene>
<feature type="signal peptide" evidence="2">
    <location>
        <begin position="1"/>
        <end position="20"/>
    </location>
</feature>
<dbReference type="STRING" id="1798228.SAMN05216574_106180"/>
<accession>A0A1I2DYG7</accession>
<keyword evidence="5" id="KW-1185">Reference proteome</keyword>
<keyword evidence="2" id="KW-0732">Signal</keyword>
<proteinExistence type="predicted"/>
<dbReference type="EMBL" id="FOND01000006">
    <property type="protein sequence ID" value="SFE85704.1"/>
    <property type="molecule type" value="Genomic_DNA"/>
</dbReference>
<dbReference type="AlphaFoldDB" id="A0A1I2DYG7"/>